<feature type="domain" description="BD-FAE-like" evidence="1">
    <location>
        <begin position="7"/>
        <end position="65"/>
    </location>
</feature>
<protein>
    <recommendedName>
        <fullName evidence="1">BD-FAE-like domain-containing protein</fullName>
    </recommendedName>
</protein>
<dbReference type="InterPro" id="IPR049492">
    <property type="entry name" value="BD-FAE-like_dom"/>
</dbReference>
<evidence type="ECO:0000259" key="1">
    <source>
        <dbReference type="Pfam" id="PF20434"/>
    </source>
</evidence>
<dbReference type="EMBL" id="UINC01012230">
    <property type="protein sequence ID" value="SVA53513.1"/>
    <property type="molecule type" value="Genomic_DNA"/>
</dbReference>
<dbReference type="Gene3D" id="3.40.50.1820">
    <property type="entry name" value="alpha/beta hydrolase"/>
    <property type="match status" value="1"/>
</dbReference>
<gene>
    <name evidence="2" type="ORF">METZ01_LOCUS106367</name>
</gene>
<organism evidence="2">
    <name type="scientific">marine metagenome</name>
    <dbReference type="NCBI Taxonomy" id="408172"/>
    <lineage>
        <taxon>unclassified sequences</taxon>
        <taxon>metagenomes</taxon>
        <taxon>ecological metagenomes</taxon>
    </lineage>
</organism>
<dbReference type="Pfam" id="PF20434">
    <property type="entry name" value="BD-FAE"/>
    <property type="match status" value="1"/>
</dbReference>
<dbReference type="SUPFAM" id="SSF53474">
    <property type="entry name" value="alpha/beta-Hydrolases"/>
    <property type="match status" value="1"/>
</dbReference>
<reference evidence="2" key="1">
    <citation type="submission" date="2018-05" db="EMBL/GenBank/DDBJ databases">
        <authorList>
            <person name="Lanie J.A."/>
            <person name="Ng W.-L."/>
            <person name="Kazmierczak K.M."/>
            <person name="Andrzejewski T.M."/>
            <person name="Davidsen T.M."/>
            <person name="Wayne K.J."/>
            <person name="Tettelin H."/>
            <person name="Glass J.I."/>
            <person name="Rusch D."/>
            <person name="Podicherti R."/>
            <person name="Tsui H.-C.T."/>
            <person name="Winkler M.E."/>
        </authorList>
    </citation>
    <scope>NUCLEOTIDE SEQUENCE</scope>
</reference>
<proteinExistence type="predicted"/>
<accession>A0A381WNQ2</accession>
<sequence length="66" mass="7053">MRLFRPPKSNGHGIVMVHGGAWTANDRTTPWVMCEALATAGMLVASLDFRCGPNFQHPTASADIAA</sequence>
<feature type="non-terminal residue" evidence="2">
    <location>
        <position position="66"/>
    </location>
</feature>
<name>A0A381WNQ2_9ZZZZ</name>
<dbReference type="AlphaFoldDB" id="A0A381WNQ2"/>
<evidence type="ECO:0000313" key="2">
    <source>
        <dbReference type="EMBL" id="SVA53513.1"/>
    </source>
</evidence>
<dbReference type="InterPro" id="IPR029058">
    <property type="entry name" value="AB_hydrolase_fold"/>
</dbReference>